<dbReference type="GO" id="GO:0003677">
    <property type="term" value="F:DNA binding"/>
    <property type="evidence" value="ECO:0007669"/>
    <property type="project" value="InterPro"/>
</dbReference>
<dbReference type="PRINTS" id="PR00506">
    <property type="entry name" value="D21N6MTFRASE"/>
</dbReference>
<dbReference type="GO" id="GO:0032259">
    <property type="term" value="P:methylation"/>
    <property type="evidence" value="ECO:0007669"/>
    <property type="project" value="UniProtKB-KW"/>
</dbReference>
<evidence type="ECO:0000256" key="4">
    <source>
        <dbReference type="ARBA" id="ARBA00022691"/>
    </source>
</evidence>
<gene>
    <name evidence="6" type="ORF">CVS29_17580</name>
</gene>
<dbReference type="EMBL" id="QHLZ01000018">
    <property type="protein sequence ID" value="PXA63987.1"/>
    <property type="molecule type" value="Genomic_DNA"/>
</dbReference>
<proteinExistence type="inferred from homology"/>
<feature type="domain" description="DNA methylase N-4/N-6" evidence="5">
    <location>
        <begin position="149"/>
        <end position="511"/>
    </location>
</feature>
<sequence>MAHLDTLIERITDPRLRSEIQEQVTKLAAKTSFGLVFEEHRPESVVLPGFEVSRGGKVVFRDSATPGIWEVAKIEGDNARLVSRNDRSVRMVARLDELIVIREFGDSIYPGLKSTGKIERGGTKPFHTLINAENFHALQALLYGHRGKVDAIYVDPPYNTGAKDWKYNNDYVDGEDAYRHSKWLAFMERRLKIAKDLLKPSNSVLIVTIDEREVHRLALLLEQIFPSAKIQMVSVAIKPGGIARTSEFSRSDEHYFFVMFGSSGPKALPLDSAWIGGNGKTTMDTIRWRGLLRAGNNSSRTDRPTMFFPVFVLEDGSAIHSIGDPIPLTADRSTVTSPEGTIAVWPIRENDAEGRWQLGAEKTREAWADGFVRPGTKFHRRGMRIAYLAAGEQKKIHDGLITVVGRADDGSVILDETGYRPRFVPTTQWAIPAHSASEHGSRLLKSILPDRSFPFPKSLYAVEDALRFFVSDNPDAVVLDFFSGSGTTAHAVMRLNRRDGGRRRSISITNNEVSVDEQAELKRQGLQPGDAEWEKWGICEYITKPRISAAITGATPGGTPISGDYKFNDEFPISDGFDENVEFFELTYEDNQLVRLGQKFEAIAPILWMRAGSEGERIDELPEDGWIVPDAAYYGLLTDIDQWEPFVRAVNAREDIRSVFIVTDSQAEFEAINVQIDQHIDSVRLYSDYLQTFEINTRQG</sequence>
<keyword evidence="3 6" id="KW-0808">Transferase</keyword>
<comment type="caution">
    <text evidence="6">The sequence shown here is derived from an EMBL/GenBank/DDBJ whole genome shotgun (WGS) entry which is preliminary data.</text>
</comment>
<keyword evidence="7" id="KW-1185">Reference proteome</keyword>
<dbReference type="PROSITE" id="PS00092">
    <property type="entry name" value="N6_MTASE"/>
    <property type="match status" value="1"/>
</dbReference>
<dbReference type="InterPro" id="IPR029063">
    <property type="entry name" value="SAM-dependent_MTases_sf"/>
</dbReference>
<evidence type="ECO:0000256" key="2">
    <source>
        <dbReference type="ARBA" id="ARBA00022603"/>
    </source>
</evidence>
<evidence type="ECO:0000313" key="6">
    <source>
        <dbReference type="EMBL" id="PXA63987.1"/>
    </source>
</evidence>
<dbReference type="OrthoDB" id="9773060at2"/>
<dbReference type="SUPFAM" id="SSF53335">
    <property type="entry name" value="S-adenosyl-L-methionine-dependent methyltransferases"/>
    <property type="match status" value="1"/>
</dbReference>
<evidence type="ECO:0000259" key="5">
    <source>
        <dbReference type="Pfam" id="PF01555"/>
    </source>
</evidence>
<keyword evidence="2 6" id="KW-0489">Methyltransferase</keyword>
<dbReference type="GO" id="GO:0008170">
    <property type="term" value="F:N-methyltransferase activity"/>
    <property type="evidence" value="ECO:0007669"/>
    <property type="project" value="InterPro"/>
</dbReference>
<protein>
    <submittedName>
        <fullName evidence="6">Site-specific DNA-methyltransferase</fullName>
    </submittedName>
</protein>
<dbReference type="InterPro" id="IPR002295">
    <property type="entry name" value="N4/N6-MTase_EcoPI_Mod-like"/>
</dbReference>
<evidence type="ECO:0000313" key="7">
    <source>
        <dbReference type="Proteomes" id="UP000246303"/>
    </source>
</evidence>
<dbReference type="Proteomes" id="UP000246303">
    <property type="component" value="Unassembled WGS sequence"/>
</dbReference>
<organism evidence="6 7">
    <name type="scientific">Arthrobacter psychrochitiniphilus</name>
    <dbReference type="NCBI Taxonomy" id="291045"/>
    <lineage>
        <taxon>Bacteria</taxon>
        <taxon>Bacillati</taxon>
        <taxon>Actinomycetota</taxon>
        <taxon>Actinomycetes</taxon>
        <taxon>Micrococcales</taxon>
        <taxon>Micrococcaceae</taxon>
        <taxon>Arthrobacter</taxon>
    </lineage>
</organism>
<dbReference type="AlphaFoldDB" id="A0A2V3DMJ7"/>
<dbReference type="InterPro" id="IPR002052">
    <property type="entry name" value="DNA_methylase_N6_adenine_CS"/>
</dbReference>
<evidence type="ECO:0000256" key="3">
    <source>
        <dbReference type="ARBA" id="ARBA00022679"/>
    </source>
</evidence>
<reference evidence="6 7" key="1">
    <citation type="submission" date="2018-05" db="EMBL/GenBank/DDBJ databases">
        <title>Genetic diversity of glacier-inhabiting Cryobacterium bacteria in China and description of Cryobacterium mengkeensis sp. nov. and Arthrobacter glacialis sp. nov.</title>
        <authorList>
            <person name="Liu Q."/>
            <person name="Xin Y.-H."/>
        </authorList>
    </citation>
    <scope>NUCLEOTIDE SEQUENCE [LARGE SCALE GENOMIC DNA]</scope>
    <source>
        <strain evidence="6 7">GP3</strain>
    </source>
</reference>
<comment type="similarity">
    <text evidence="1">Belongs to the N(4)/N(6)-methyltransferase family.</text>
</comment>
<accession>A0A2V3DMJ7</accession>
<dbReference type="InterPro" id="IPR002941">
    <property type="entry name" value="DNA_methylase_N4/N6"/>
</dbReference>
<dbReference type="Pfam" id="PF01555">
    <property type="entry name" value="N6_N4_Mtase"/>
    <property type="match status" value="1"/>
</dbReference>
<name>A0A2V3DMJ7_9MICC</name>
<evidence type="ECO:0000256" key="1">
    <source>
        <dbReference type="ARBA" id="ARBA00006594"/>
    </source>
</evidence>
<dbReference type="RefSeq" id="WP_110107896.1">
    <property type="nucleotide sequence ID" value="NZ_JACBZZ010000001.1"/>
</dbReference>
<dbReference type="Gene3D" id="3.40.50.150">
    <property type="entry name" value="Vaccinia Virus protein VP39"/>
    <property type="match status" value="1"/>
</dbReference>
<keyword evidence="4" id="KW-0949">S-adenosyl-L-methionine</keyword>